<dbReference type="Gene3D" id="3.30.750.24">
    <property type="entry name" value="STAS domain"/>
    <property type="match status" value="1"/>
</dbReference>
<evidence type="ECO:0000313" key="3">
    <source>
        <dbReference type="Proteomes" id="UP001589628"/>
    </source>
</evidence>
<dbReference type="PIRSF" id="PIRSF029548">
    <property type="entry name" value="UCP029548"/>
    <property type="match status" value="1"/>
</dbReference>
<reference evidence="2 3" key="1">
    <citation type="submission" date="2024-09" db="EMBL/GenBank/DDBJ databases">
        <authorList>
            <person name="Sun Q."/>
            <person name="Mori K."/>
        </authorList>
    </citation>
    <scope>NUCLEOTIDE SEQUENCE [LARGE SCALE GENOMIC DNA]</scope>
    <source>
        <strain evidence="2 3">ATCC 51285</strain>
    </source>
</reference>
<dbReference type="InterPro" id="IPR002645">
    <property type="entry name" value="STAS_dom"/>
</dbReference>
<dbReference type="InterPro" id="IPR014557">
    <property type="entry name" value="UCP029548_STAS-type"/>
</dbReference>
<sequence length="167" mass="18658">MQSGKILVAKQEGTYVLKFCGDVRLTLCSALDQFLETMLTDPDFTTVLIDLTETDGIDSTSLGLLAKISVRMQQKHRLLPTILSVKDDITRILMSMGFDKVFLLIREANTETAGMHELPLSQCSEDEMRTTVLDAHKILMNLNDQNKLVFKDLVASLEGCAPEARKH</sequence>
<proteinExistence type="predicted"/>
<dbReference type="PROSITE" id="PS50801">
    <property type="entry name" value="STAS"/>
    <property type="match status" value="1"/>
</dbReference>
<dbReference type="SUPFAM" id="SSF52091">
    <property type="entry name" value="SpoIIaa-like"/>
    <property type="match status" value="1"/>
</dbReference>
<dbReference type="RefSeq" id="WP_027313470.1">
    <property type="nucleotide sequence ID" value="NZ_JAUESS010000002.1"/>
</dbReference>
<evidence type="ECO:0000313" key="2">
    <source>
        <dbReference type="EMBL" id="MFB9884891.1"/>
    </source>
</evidence>
<dbReference type="PANTHER" id="PTHR33495">
    <property type="entry name" value="ANTI-SIGMA FACTOR ANTAGONIST TM_1081-RELATED-RELATED"/>
    <property type="match status" value="1"/>
</dbReference>
<organism evidence="2 3">
    <name type="scientific">Balneatrix alpica</name>
    <dbReference type="NCBI Taxonomy" id="75684"/>
    <lineage>
        <taxon>Bacteria</taxon>
        <taxon>Pseudomonadati</taxon>
        <taxon>Pseudomonadota</taxon>
        <taxon>Gammaproteobacteria</taxon>
        <taxon>Oceanospirillales</taxon>
        <taxon>Balneatrichaceae</taxon>
        <taxon>Balneatrix</taxon>
    </lineage>
</organism>
<name>A0ABV5Z6I3_9GAMM</name>
<dbReference type="EMBL" id="JBHLZN010000001">
    <property type="protein sequence ID" value="MFB9884891.1"/>
    <property type="molecule type" value="Genomic_DNA"/>
</dbReference>
<evidence type="ECO:0000259" key="1">
    <source>
        <dbReference type="PROSITE" id="PS50801"/>
    </source>
</evidence>
<accession>A0ABV5Z6I3</accession>
<gene>
    <name evidence="2" type="ORF">ACFFLH_00485</name>
</gene>
<protein>
    <submittedName>
        <fullName evidence="2">STAS domain-containing protein</fullName>
    </submittedName>
</protein>
<comment type="caution">
    <text evidence="2">The sequence shown here is derived from an EMBL/GenBank/DDBJ whole genome shotgun (WGS) entry which is preliminary data.</text>
</comment>
<dbReference type="Pfam" id="PF01740">
    <property type="entry name" value="STAS"/>
    <property type="match status" value="1"/>
</dbReference>
<dbReference type="InterPro" id="IPR036513">
    <property type="entry name" value="STAS_dom_sf"/>
</dbReference>
<keyword evidence="3" id="KW-1185">Reference proteome</keyword>
<dbReference type="Proteomes" id="UP001589628">
    <property type="component" value="Unassembled WGS sequence"/>
</dbReference>
<dbReference type="PANTHER" id="PTHR33495:SF2">
    <property type="entry name" value="ANTI-SIGMA FACTOR ANTAGONIST TM_1081-RELATED"/>
    <property type="match status" value="1"/>
</dbReference>
<dbReference type="CDD" id="cd07043">
    <property type="entry name" value="STAS_anti-anti-sigma_factors"/>
    <property type="match status" value="1"/>
</dbReference>
<feature type="domain" description="STAS" evidence="1">
    <location>
        <begin position="4"/>
        <end position="139"/>
    </location>
</feature>